<feature type="compositionally biased region" description="Polar residues" evidence="1">
    <location>
        <begin position="17"/>
        <end position="35"/>
    </location>
</feature>
<accession>A0AAN8YJQ8</accession>
<sequence length="57" mass="6080">MQTGLKSLDSIPTSYEIAQTGGIPNSNAQKETTGEQPMLHPAETKTGKSWTTLFKGA</sequence>
<evidence type="ECO:0000313" key="2">
    <source>
        <dbReference type="EMBL" id="KAK6796299.1"/>
    </source>
</evidence>
<name>A0AAN8YJQ8_SOLBU</name>
<dbReference type="AlphaFoldDB" id="A0AAN8YJQ8"/>
<organism evidence="2 3">
    <name type="scientific">Solanum bulbocastanum</name>
    <name type="common">Wild potato</name>
    <dbReference type="NCBI Taxonomy" id="147425"/>
    <lineage>
        <taxon>Eukaryota</taxon>
        <taxon>Viridiplantae</taxon>
        <taxon>Streptophyta</taxon>
        <taxon>Embryophyta</taxon>
        <taxon>Tracheophyta</taxon>
        <taxon>Spermatophyta</taxon>
        <taxon>Magnoliopsida</taxon>
        <taxon>eudicotyledons</taxon>
        <taxon>Gunneridae</taxon>
        <taxon>Pentapetalae</taxon>
        <taxon>asterids</taxon>
        <taxon>lamiids</taxon>
        <taxon>Solanales</taxon>
        <taxon>Solanaceae</taxon>
        <taxon>Solanoideae</taxon>
        <taxon>Solaneae</taxon>
        <taxon>Solanum</taxon>
    </lineage>
</organism>
<proteinExistence type="predicted"/>
<dbReference type="EMBL" id="JBANQN010000002">
    <property type="protein sequence ID" value="KAK6796299.1"/>
    <property type="molecule type" value="Genomic_DNA"/>
</dbReference>
<evidence type="ECO:0000313" key="3">
    <source>
        <dbReference type="Proteomes" id="UP001371456"/>
    </source>
</evidence>
<reference evidence="2 3" key="1">
    <citation type="submission" date="2024-02" db="EMBL/GenBank/DDBJ databases">
        <title>de novo genome assembly of Solanum bulbocastanum strain 11H21.</title>
        <authorList>
            <person name="Hosaka A.J."/>
        </authorList>
    </citation>
    <scope>NUCLEOTIDE SEQUENCE [LARGE SCALE GENOMIC DNA]</scope>
    <source>
        <tissue evidence="2">Young leaves</tissue>
    </source>
</reference>
<feature type="compositionally biased region" description="Polar residues" evidence="1">
    <location>
        <begin position="47"/>
        <end position="57"/>
    </location>
</feature>
<dbReference type="Proteomes" id="UP001371456">
    <property type="component" value="Unassembled WGS sequence"/>
</dbReference>
<feature type="region of interest" description="Disordered" evidence="1">
    <location>
        <begin position="17"/>
        <end position="57"/>
    </location>
</feature>
<protein>
    <submittedName>
        <fullName evidence="2">Uncharacterized protein</fullName>
    </submittedName>
</protein>
<comment type="caution">
    <text evidence="2">The sequence shown here is derived from an EMBL/GenBank/DDBJ whole genome shotgun (WGS) entry which is preliminary data.</text>
</comment>
<gene>
    <name evidence="2" type="ORF">RDI58_004000</name>
</gene>
<keyword evidence="3" id="KW-1185">Reference proteome</keyword>
<evidence type="ECO:0000256" key="1">
    <source>
        <dbReference type="SAM" id="MobiDB-lite"/>
    </source>
</evidence>